<dbReference type="InterPro" id="IPR050872">
    <property type="entry name" value="PPR_P_subfamily"/>
</dbReference>
<dbReference type="SUPFAM" id="SSF81901">
    <property type="entry name" value="HCP-like"/>
    <property type="match status" value="2"/>
</dbReference>
<evidence type="ECO:0000256" key="3">
    <source>
        <dbReference type="PROSITE-ProRule" id="PRU00708"/>
    </source>
</evidence>
<dbReference type="PANTHER" id="PTHR46128:SF224">
    <property type="entry name" value="PENTACOTRIPEPTIDE-REPEAT REGION OF PRORP DOMAIN-CONTAINING PROTEIN"/>
    <property type="match status" value="1"/>
</dbReference>
<organism evidence="4 5">
    <name type="scientific">Adiantum capillus-veneris</name>
    <name type="common">Maidenhair fern</name>
    <dbReference type="NCBI Taxonomy" id="13818"/>
    <lineage>
        <taxon>Eukaryota</taxon>
        <taxon>Viridiplantae</taxon>
        <taxon>Streptophyta</taxon>
        <taxon>Embryophyta</taxon>
        <taxon>Tracheophyta</taxon>
        <taxon>Polypodiopsida</taxon>
        <taxon>Polypodiidae</taxon>
        <taxon>Polypodiales</taxon>
        <taxon>Pteridineae</taxon>
        <taxon>Pteridaceae</taxon>
        <taxon>Vittarioideae</taxon>
        <taxon>Adiantum</taxon>
    </lineage>
</organism>
<protein>
    <recommendedName>
        <fullName evidence="6">Pentatricopeptide repeat-containing protein</fullName>
    </recommendedName>
</protein>
<dbReference type="Gene3D" id="1.25.40.10">
    <property type="entry name" value="Tetratricopeptide repeat domain"/>
    <property type="match status" value="6"/>
</dbReference>
<feature type="repeat" description="PPR" evidence="3">
    <location>
        <begin position="462"/>
        <end position="496"/>
    </location>
</feature>
<dbReference type="Proteomes" id="UP000886520">
    <property type="component" value="Chromosome 15"/>
</dbReference>
<evidence type="ECO:0000313" key="5">
    <source>
        <dbReference type="Proteomes" id="UP000886520"/>
    </source>
</evidence>
<feature type="repeat" description="PPR" evidence="3">
    <location>
        <begin position="216"/>
        <end position="250"/>
    </location>
</feature>
<dbReference type="Pfam" id="PF12854">
    <property type="entry name" value="PPR_1"/>
    <property type="match status" value="1"/>
</dbReference>
<feature type="repeat" description="PPR" evidence="3">
    <location>
        <begin position="637"/>
        <end position="671"/>
    </location>
</feature>
<feature type="repeat" description="PPR" evidence="3">
    <location>
        <begin position="181"/>
        <end position="215"/>
    </location>
</feature>
<proteinExistence type="inferred from homology"/>
<feature type="repeat" description="PPR" evidence="3">
    <location>
        <begin position="532"/>
        <end position="566"/>
    </location>
</feature>
<dbReference type="InterPro" id="IPR011990">
    <property type="entry name" value="TPR-like_helical_dom_sf"/>
</dbReference>
<feature type="repeat" description="PPR" evidence="3">
    <location>
        <begin position="427"/>
        <end position="461"/>
    </location>
</feature>
<dbReference type="PROSITE" id="PS51375">
    <property type="entry name" value="PPR"/>
    <property type="match status" value="10"/>
</dbReference>
<dbReference type="InterPro" id="IPR002885">
    <property type="entry name" value="PPR_rpt"/>
</dbReference>
<dbReference type="Pfam" id="PF13812">
    <property type="entry name" value="PPR_3"/>
    <property type="match status" value="1"/>
</dbReference>
<dbReference type="PANTHER" id="PTHR46128">
    <property type="entry name" value="MITOCHONDRIAL GROUP I INTRON SPLICING FACTOR CCM1"/>
    <property type="match status" value="1"/>
</dbReference>
<comment type="caution">
    <text evidence="4">The sequence shown here is derived from an EMBL/GenBank/DDBJ whole genome shotgun (WGS) entry which is preliminary data.</text>
</comment>
<evidence type="ECO:0000256" key="1">
    <source>
        <dbReference type="ARBA" id="ARBA00007626"/>
    </source>
</evidence>
<name>A0A9D4UL28_ADICA</name>
<gene>
    <name evidence="4" type="ORF">GOP47_0016116</name>
</gene>
<comment type="similarity">
    <text evidence="1">Belongs to the PPR family. P subfamily.</text>
</comment>
<dbReference type="SUPFAM" id="SSF48452">
    <property type="entry name" value="TPR-like"/>
    <property type="match status" value="1"/>
</dbReference>
<dbReference type="EMBL" id="JABFUD020000015">
    <property type="protein sequence ID" value="KAI5069815.1"/>
    <property type="molecule type" value="Genomic_DNA"/>
</dbReference>
<dbReference type="Pfam" id="PF01535">
    <property type="entry name" value="PPR"/>
    <property type="match status" value="5"/>
</dbReference>
<feature type="repeat" description="PPR" evidence="3">
    <location>
        <begin position="567"/>
        <end position="601"/>
    </location>
</feature>
<evidence type="ECO:0008006" key="6">
    <source>
        <dbReference type="Google" id="ProtNLM"/>
    </source>
</evidence>
<evidence type="ECO:0000313" key="4">
    <source>
        <dbReference type="EMBL" id="KAI5069815.1"/>
    </source>
</evidence>
<feature type="repeat" description="PPR" evidence="3">
    <location>
        <begin position="287"/>
        <end position="321"/>
    </location>
</feature>
<keyword evidence="2" id="KW-0677">Repeat</keyword>
<sequence length="731" mass="81902">MIPRRIGRRAFHRRNSLQGVELFSLLSRLGGHRWLSANVEDQNLVQHYLTRCLPLPVYARSRQRPKDTYRLKPVSVPLADHPVEIQQLVSVVRRKGKSADLDQCLDALAIRITPHHVSKALALIGDAEYAVPFFGWAVQQPGFSHNVYTCMSFVTILARAKQFDKIWEILSEMHMAGSQLTDGCFNITIKAYGEMGKYREAVSTLHKMREFEVLPTAHSYNTLISVLVKSQKVDLAMEVYCEMLQASHVKEEVFSSSMMVSALCNAGRLHEAHEMAVDAAKRGFLTSIFTWNSFINGLCKAGKVEEGIELFSMMKDMGNEPNEVTYGIIIHGLCKVGKLSDAMAYLGRMKSGGLEATAIIYTPLLDAMCKAGRTDEAHDLLKTLSFDDGNSNTILYSIFLKAYSQQERMDEACAMYDKMVKNGCRPCIAMYGLLMQGLCKVGRLTEALKIFKEMKEARIEPNAAVYQVMVQGLAKAGLKDGAEEMFQEMLAQGFEANGSTCRELIKCFCQQGSLDIAKKTLGTIFKKDSEVQLGTACILLKGLCNSGQMDSAFQFFEEMLEHGIEPSTLVYNILINGAFKAGDLERAVELCSEMRSKGCDPNICTYAELCKIAWKAKRADVLFDIYHDMRQQCVFANPFVFTIIIKALCRMNKVPEACSLCSQIFEDGFVSSDNKEQSSGLDHINFIELELFLPLLMHLQESGNAKEMANLWDSILQRGFFSWIGHSDITL</sequence>
<dbReference type="AlphaFoldDB" id="A0A9D4UL28"/>
<evidence type="ECO:0000256" key="2">
    <source>
        <dbReference type="ARBA" id="ARBA00022737"/>
    </source>
</evidence>
<feature type="repeat" description="PPR" evidence="3">
    <location>
        <begin position="322"/>
        <end position="356"/>
    </location>
</feature>
<feature type="repeat" description="PPR" evidence="3">
    <location>
        <begin position="392"/>
        <end position="426"/>
    </location>
</feature>
<reference evidence="4" key="1">
    <citation type="submission" date="2021-01" db="EMBL/GenBank/DDBJ databases">
        <title>Adiantum capillus-veneris genome.</title>
        <authorList>
            <person name="Fang Y."/>
            <person name="Liao Q."/>
        </authorList>
    </citation>
    <scope>NUCLEOTIDE SEQUENCE</scope>
    <source>
        <strain evidence="4">H3</strain>
        <tissue evidence="4">Leaf</tissue>
    </source>
</reference>
<dbReference type="OrthoDB" id="185373at2759"/>
<accession>A0A9D4UL28</accession>
<dbReference type="Pfam" id="PF13041">
    <property type="entry name" value="PPR_2"/>
    <property type="match status" value="3"/>
</dbReference>
<keyword evidence="5" id="KW-1185">Reference proteome</keyword>
<dbReference type="NCBIfam" id="TIGR00756">
    <property type="entry name" value="PPR"/>
    <property type="match status" value="10"/>
</dbReference>